<dbReference type="InterPro" id="IPR011990">
    <property type="entry name" value="TPR-like_helical_dom_sf"/>
</dbReference>
<dbReference type="STRING" id="320497.A0U93_07675"/>
<dbReference type="InterPro" id="IPR019734">
    <property type="entry name" value="TPR_rpt"/>
</dbReference>
<dbReference type="PANTHER" id="PTHR43179:SF7">
    <property type="entry name" value="RHAMNOSYLTRANSFERASE WBBL"/>
    <property type="match status" value="1"/>
</dbReference>
<accession>A0A1U9KPY7</accession>
<dbReference type="Proteomes" id="UP000188604">
    <property type="component" value="Chromosome"/>
</dbReference>
<name>A0A1U9KPY7_9PROT</name>
<dbReference type="PANTHER" id="PTHR43179">
    <property type="entry name" value="RHAMNOSYLTRANSFERASE WBBL"/>
    <property type="match status" value="1"/>
</dbReference>
<dbReference type="Pfam" id="PF13181">
    <property type="entry name" value="TPR_8"/>
    <property type="match status" value="1"/>
</dbReference>
<dbReference type="InterPro" id="IPR029044">
    <property type="entry name" value="Nucleotide-diphossugar_trans"/>
</dbReference>
<feature type="repeat" description="TPR" evidence="1">
    <location>
        <begin position="133"/>
        <end position="166"/>
    </location>
</feature>
<dbReference type="EMBL" id="CP014691">
    <property type="protein sequence ID" value="AQS87835.1"/>
    <property type="molecule type" value="Genomic_DNA"/>
</dbReference>
<evidence type="ECO:0000313" key="4">
    <source>
        <dbReference type="Proteomes" id="UP000188604"/>
    </source>
</evidence>
<dbReference type="SUPFAM" id="SSF48452">
    <property type="entry name" value="TPR-like"/>
    <property type="match status" value="1"/>
</dbReference>
<dbReference type="SUPFAM" id="SSF53448">
    <property type="entry name" value="Nucleotide-diphospho-sugar transferases"/>
    <property type="match status" value="1"/>
</dbReference>
<dbReference type="Pfam" id="PF00535">
    <property type="entry name" value="Glycos_transf_2"/>
    <property type="match status" value="1"/>
</dbReference>
<dbReference type="RefSeq" id="WP_174807225.1">
    <property type="nucleotide sequence ID" value="NZ_BJXS01000002.1"/>
</dbReference>
<dbReference type="InterPro" id="IPR001173">
    <property type="entry name" value="Glyco_trans_2-like"/>
</dbReference>
<proteinExistence type="predicted"/>
<protein>
    <recommendedName>
        <fullName evidence="2">Glycosyltransferase 2-like domain-containing protein</fullName>
    </recommendedName>
</protein>
<sequence>MKRRHEHAVPSGIGNCASPAVQELEALDAAAAAIAADWQSLGGKGHVPDAAAYWKQAPRPARQWLSRLTRHADAARDRGDAVEGAYFYQATVTIAPWRLDLKMQLGNMLKDSGRLPEAEAVYRAIMAEAPDEAEACLQLGHVYNLMGRRKAAIASFREAVRRDDGFMAAHQELFAAGETEAQRSTSAGYAHTHGREQIAHMAITLDGIRAALDDMARALPDVASFSAFPAEDYASFRRLFDFPAPPVNISTTSRLTIVVPQRNVSPVVAAFQIAALSSLARPVNVITLGASAALRQAWDRPTSLGQIVSHAEDEHGLAADLPADRIILLAPGRIPHRHLIAWMDVALAHEGVGIAFCDEEVVRRTHDTMRPFEPYRLLARPEADGLWLSQCDIVGGTLALSAEVWRTYRHLAPREIVEAALADARGVTHVPYALVSTLCESEQLPVEPFHLPSRATEDRPEACTAIICTRDNAADCRRMVESLFRRAHFPECLSCIIVDNGTSNASDLKTLQELALLPRVRILTNNQVFNWSALNNAAAAQVETPNILFCNDDMEMLTKGWDETLDALLRLEKAGAVGARLLYPDDTIQHAGVLLGWKGSVIHDGLHEPRESLAHFARWGVTREASAVTGAFLGMRRSVFVESGGFDADRLPVAYSDIDLCLRLRARGMRVIWTPLIDVRHDESVSRGLDHLDPFRHARNMTERAAFEQIWGEEKLSSDFTVNPIWADATMPLRLIRPVPAGMALRRWRYFQCAPNVSPYDETVPR</sequence>
<keyword evidence="4" id="KW-1185">Reference proteome</keyword>
<keyword evidence="1" id="KW-0802">TPR repeat</keyword>
<dbReference type="AlphaFoldDB" id="A0A1U9KPY7"/>
<organism evidence="3 4">
    <name type="scientific">Neoasaia chiangmaiensis</name>
    <dbReference type="NCBI Taxonomy" id="320497"/>
    <lineage>
        <taxon>Bacteria</taxon>
        <taxon>Pseudomonadati</taxon>
        <taxon>Pseudomonadota</taxon>
        <taxon>Alphaproteobacteria</taxon>
        <taxon>Acetobacterales</taxon>
        <taxon>Acetobacteraceae</taxon>
        <taxon>Neoasaia</taxon>
    </lineage>
</organism>
<gene>
    <name evidence="3" type="ORF">A0U93_07675</name>
</gene>
<dbReference type="PROSITE" id="PS50005">
    <property type="entry name" value="TPR"/>
    <property type="match status" value="1"/>
</dbReference>
<dbReference type="KEGG" id="nch:A0U93_07675"/>
<dbReference type="Gene3D" id="3.90.550.10">
    <property type="entry name" value="Spore Coat Polysaccharide Biosynthesis Protein SpsA, Chain A"/>
    <property type="match status" value="1"/>
</dbReference>
<dbReference type="Gene3D" id="1.25.40.10">
    <property type="entry name" value="Tetratricopeptide repeat domain"/>
    <property type="match status" value="1"/>
</dbReference>
<evidence type="ECO:0000259" key="2">
    <source>
        <dbReference type="Pfam" id="PF00535"/>
    </source>
</evidence>
<reference evidence="3 4" key="1">
    <citation type="submission" date="2016-03" db="EMBL/GenBank/DDBJ databases">
        <title>Acetic acid bacteria sequencing.</title>
        <authorList>
            <person name="Brandt J."/>
            <person name="Jakob F."/>
            <person name="Vogel R.F."/>
        </authorList>
    </citation>
    <scope>NUCLEOTIDE SEQUENCE [LARGE SCALE GENOMIC DNA]</scope>
    <source>
        <strain evidence="3 4">NBRC 101099</strain>
    </source>
</reference>
<evidence type="ECO:0000313" key="3">
    <source>
        <dbReference type="EMBL" id="AQS87835.1"/>
    </source>
</evidence>
<evidence type="ECO:0000256" key="1">
    <source>
        <dbReference type="PROSITE-ProRule" id="PRU00339"/>
    </source>
</evidence>
<feature type="domain" description="Glycosyltransferase 2-like" evidence="2">
    <location>
        <begin position="465"/>
        <end position="589"/>
    </location>
</feature>
<dbReference type="SMART" id="SM00028">
    <property type="entry name" value="TPR"/>
    <property type="match status" value="2"/>
</dbReference>